<protein>
    <submittedName>
        <fullName evidence="2">Uncharacterized protein</fullName>
    </submittedName>
</protein>
<dbReference type="AlphaFoldDB" id="A0A836L629"/>
<feature type="compositionally biased region" description="Low complexity" evidence="1">
    <location>
        <begin position="166"/>
        <end position="180"/>
    </location>
</feature>
<evidence type="ECO:0000313" key="2">
    <source>
        <dbReference type="EMBL" id="KAG5498502.1"/>
    </source>
</evidence>
<feature type="region of interest" description="Disordered" evidence="1">
    <location>
        <begin position="977"/>
        <end position="997"/>
    </location>
</feature>
<accession>A0A836L629</accession>
<gene>
    <name evidence="2" type="ORF">JKF63_02788</name>
</gene>
<organism evidence="2 3">
    <name type="scientific">Porcisia hertigi</name>
    <dbReference type="NCBI Taxonomy" id="2761500"/>
    <lineage>
        <taxon>Eukaryota</taxon>
        <taxon>Discoba</taxon>
        <taxon>Euglenozoa</taxon>
        <taxon>Kinetoplastea</taxon>
        <taxon>Metakinetoplastina</taxon>
        <taxon>Trypanosomatida</taxon>
        <taxon>Trypanosomatidae</taxon>
        <taxon>Leishmaniinae</taxon>
        <taxon>Porcisia</taxon>
    </lineage>
</organism>
<name>A0A836L629_9TRYP</name>
<feature type="region of interest" description="Disordered" evidence="1">
    <location>
        <begin position="499"/>
        <end position="520"/>
    </location>
</feature>
<feature type="region of interest" description="Disordered" evidence="1">
    <location>
        <begin position="162"/>
        <end position="222"/>
    </location>
</feature>
<evidence type="ECO:0000313" key="3">
    <source>
        <dbReference type="Proteomes" id="UP000674318"/>
    </source>
</evidence>
<feature type="compositionally biased region" description="Basic and acidic residues" evidence="1">
    <location>
        <begin position="599"/>
        <end position="609"/>
    </location>
</feature>
<feature type="region of interest" description="Disordered" evidence="1">
    <location>
        <begin position="1013"/>
        <end position="1136"/>
    </location>
</feature>
<dbReference type="RefSeq" id="XP_067755256.1">
    <property type="nucleotide sequence ID" value="XM_067898812.1"/>
</dbReference>
<dbReference type="CDD" id="cd00065">
    <property type="entry name" value="FYVE_like_SF"/>
    <property type="match status" value="1"/>
</dbReference>
<sequence>MLSMFKGKKGFSVLFNSGDEGRQSATLSELSVCRLSSAHHSDNGCRPSRRSVAQYQCQRCSKRFSALEPEGEEASLCQCHRCGYPTCPQCRESATGSPPWVCCVCNGFKSIMWLLERTRAGPMLVTRIVEYCDPRRQRLMRSMFRFTLQQYQALTPRPSIALAGNASDGRAGSGAPSSSRRASKTPPPGLSKTPAGSRLSGERSGARLTQVSGSLSNVRRPSMYTHPKRASLLCSTRRSDTVVALTFDASIVSGHDDASKENTPVVECITRGSEALRRIEEPVGVVEYSPESKWRTSGYVSGEAEENGVRSPSLPGGSACFTHLEERCAAVADIYHAKISGAPSGDATFGTSVVELEAPSPLARPSGPAAFQRESLQPQVVTTNHAVTPTESDSLVSPASAHIAPGMSSMRVDCAEQPFRLGRSWSPSSNDSVRSTSPAPRFPTFVQFLDDRNDVIAGQTHLPRESDVLVTVSPDTEDGENEGSVVELDAEWRSSRMIPVSGNSKRELQTPRGAQQRTPLSACISGSPEVRSARRTSGLSYFTPTRALDMSSARATLHQGSSSRRRTTRRGLQDPHAPHLHGSITGDTGAAANGRRSGHTYDSHMHDPPSKLNSYLNSADWTHGHRRLQQAPITTRTAGRALGGDGRQRVVQRRTLTATPLERTASRNDGLQRMPSRNKALTSTKLSCAQLTRTVSSHGHGPFFVRTNSTTPGELTSKPFHSAHPTGDIGGRARLQRTQSNGFMRMNSGLGVAARVSAQGSSELEGTHLCNERHAPAGTSSVHMCPLTRTLSSGSLLKRTASHGCLSARGAAPFGRTKSLSSFKRSATSNTCLVEAGRVADVEVAAPRHRPSPRIFMRTATGTKFSSNSRAEVYDRNRYPLEPPPPSSSATLSGSTRKAPAGYQRVVAASPMRRIPTATRSATPTAFSRTGTGARNFQRQNSHTRREPVWLCGEAARRIVDPAPTLGGMMRRKAVGSTLHRTPSATGAPRSSSVALRTPRPIIIASVSTAATPAPITGGRLHNGCRPVLSSGHSGSKPRSSHGSRISDSRSRNSGDAGSAAVAEEKPPPGSAREQAGLRCLVPLLRKTTSKGNASPRVATPNHGETFPAVIATPRTRVRKDSSASPFARQKSCNHL</sequence>
<dbReference type="GeneID" id="94288889"/>
<dbReference type="KEGG" id="phet:94288889"/>
<keyword evidence="3" id="KW-1185">Reference proteome</keyword>
<proteinExistence type="predicted"/>
<comment type="caution">
    <text evidence="2">The sequence shown here is derived from an EMBL/GenBank/DDBJ whole genome shotgun (WGS) entry which is preliminary data.</text>
</comment>
<feature type="compositionally biased region" description="Polar residues" evidence="1">
    <location>
        <begin position="979"/>
        <end position="995"/>
    </location>
</feature>
<feature type="compositionally biased region" description="Low complexity" evidence="1">
    <location>
        <begin position="1030"/>
        <end position="1044"/>
    </location>
</feature>
<dbReference type="OrthoDB" id="273729at2759"/>
<feature type="region of interest" description="Disordered" evidence="1">
    <location>
        <begin position="550"/>
        <end position="613"/>
    </location>
</feature>
<dbReference type="EMBL" id="JAFJZO010000030">
    <property type="protein sequence ID" value="KAG5498502.1"/>
    <property type="molecule type" value="Genomic_DNA"/>
</dbReference>
<evidence type="ECO:0000256" key="1">
    <source>
        <dbReference type="SAM" id="MobiDB-lite"/>
    </source>
</evidence>
<feature type="region of interest" description="Disordered" evidence="1">
    <location>
        <begin position="867"/>
        <end position="900"/>
    </location>
</feature>
<feature type="compositionally biased region" description="Polar residues" evidence="1">
    <location>
        <begin position="207"/>
        <end position="219"/>
    </location>
</feature>
<dbReference type="Proteomes" id="UP000674318">
    <property type="component" value="Unassembled WGS sequence"/>
</dbReference>
<reference evidence="2 3" key="1">
    <citation type="submission" date="2021-02" db="EMBL/GenBank/DDBJ databases">
        <title>Porcisia hertigi Genome sequencing and assembly.</title>
        <authorList>
            <person name="Almutairi H."/>
            <person name="Gatherer D."/>
        </authorList>
    </citation>
    <scope>NUCLEOTIDE SEQUENCE [LARGE SCALE GENOMIC DNA]</scope>
    <source>
        <strain evidence="2 3">C119</strain>
    </source>
</reference>
<feature type="region of interest" description="Disordered" evidence="1">
    <location>
        <begin position="634"/>
        <end position="678"/>
    </location>
</feature>